<sequence length="69" mass="7690">MAKKFSVLVNKKWCKGCGLCIGICPKKVLELDSRVKCEAARQDDCIGCHQCDNICPDFAITVKEREDNA</sequence>
<accession>D1BA96</accession>
<evidence type="ECO:0000256" key="1">
    <source>
        <dbReference type="ARBA" id="ARBA00022485"/>
    </source>
</evidence>
<dbReference type="STRING" id="525903.Taci_0967"/>
<dbReference type="GO" id="GO:0051539">
    <property type="term" value="F:4 iron, 4 sulfur cluster binding"/>
    <property type="evidence" value="ECO:0007669"/>
    <property type="project" value="UniProtKB-KW"/>
</dbReference>
<protein>
    <submittedName>
        <fullName evidence="6">4Fe-4S ferredoxin iron-sulfur binding domain protein</fullName>
    </submittedName>
</protein>
<dbReference type="Proteomes" id="UP000002030">
    <property type="component" value="Chromosome"/>
</dbReference>
<dbReference type="HOGENOM" id="CLU_139698_5_3_0"/>
<keyword evidence="1" id="KW-0004">4Fe-4S</keyword>
<proteinExistence type="predicted"/>
<evidence type="ECO:0000256" key="4">
    <source>
        <dbReference type="ARBA" id="ARBA00023014"/>
    </source>
</evidence>
<dbReference type="OrthoDB" id="9804603at2"/>
<feature type="domain" description="4Fe-4S ferredoxin-type" evidence="5">
    <location>
        <begin position="36"/>
        <end position="65"/>
    </location>
</feature>
<evidence type="ECO:0000313" key="6">
    <source>
        <dbReference type="EMBL" id="ACZ19199.1"/>
    </source>
</evidence>
<dbReference type="PATRIC" id="fig|525903.6.peg.964"/>
<keyword evidence="2" id="KW-0479">Metal-binding</keyword>
<feature type="domain" description="4Fe-4S ferredoxin-type" evidence="5">
    <location>
        <begin position="5"/>
        <end position="34"/>
    </location>
</feature>
<dbReference type="KEGG" id="tai:Taci_0967"/>
<dbReference type="eggNOG" id="COG1146">
    <property type="taxonomic scope" value="Bacteria"/>
</dbReference>
<dbReference type="Gene3D" id="3.30.70.20">
    <property type="match status" value="1"/>
</dbReference>
<organism evidence="6 7">
    <name type="scientific">Thermanaerovibrio acidaminovorans (strain ATCC 49978 / DSM 6589 / Su883)</name>
    <name type="common">Selenomonas acidaminovorans</name>
    <dbReference type="NCBI Taxonomy" id="525903"/>
    <lineage>
        <taxon>Bacteria</taxon>
        <taxon>Thermotogati</taxon>
        <taxon>Synergistota</taxon>
        <taxon>Synergistia</taxon>
        <taxon>Synergistales</taxon>
        <taxon>Synergistaceae</taxon>
        <taxon>Thermanaerovibrio</taxon>
    </lineage>
</organism>
<dbReference type="PROSITE" id="PS51379">
    <property type="entry name" value="4FE4S_FER_2"/>
    <property type="match status" value="2"/>
</dbReference>
<name>D1BA96_THEAS</name>
<gene>
    <name evidence="6" type="ordered locus">Taci_0967</name>
</gene>
<dbReference type="AlphaFoldDB" id="D1BA96"/>
<dbReference type="Pfam" id="PF13237">
    <property type="entry name" value="Fer4_10"/>
    <property type="match status" value="1"/>
</dbReference>
<dbReference type="RefSeq" id="WP_012869714.1">
    <property type="nucleotide sequence ID" value="NC_013522.1"/>
</dbReference>
<dbReference type="EMBL" id="CP001818">
    <property type="protein sequence ID" value="ACZ19199.1"/>
    <property type="molecule type" value="Genomic_DNA"/>
</dbReference>
<dbReference type="EnsemblBacteria" id="ACZ19199">
    <property type="protein sequence ID" value="ACZ19199"/>
    <property type="gene ID" value="Taci_0967"/>
</dbReference>
<keyword evidence="3" id="KW-0408">Iron</keyword>
<evidence type="ECO:0000256" key="2">
    <source>
        <dbReference type="ARBA" id="ARBA00022723"/>
    </source>
</evidence>
<dbReference type="PANTHER" id="PTHR43687">
    <property type="entry name" value="ADENYLYLSULFATE REDUCTASE, BETA SUBUNIT"/>
    <property type="match status" value="1"/>
</dbReference>
<dbReference type="SUPFAM" id="SSF54862">
    <property type="entry name" value="4Fe-4S ferredoxins"/>
    <property type="match status" value="1"/>
</dbReference>
<dbReference type="InterPro" id="IPR017900">
    <property type="entry name" value="4Fe4S_Fe_S_CS"/>
</dbReference>
<dbReference type="PANTHER" id="PTHR43687:SF4">
    <property type="entry name" value="BLR5484 PROTEIN"/>
    <property type="match status" value="1"/>
</dbReference>
<dbReference type="GO" id="GO:0046872">
    <property type="term" value="F:metal ion binding"/>
    <property type="evidence" value="ECO:0007669"/>
    <property type="project" value="UniProtKB-KW"/>
</dbReference>
<keyword evidence="4" id="KW-0411">Iron-sulfur</keyword>
<keyword evidence="7" id="KW-1185">Reference proteome</keyword>
<evidence type="ECO:0000259" key="5">
    <source>
        <dbReference type="PROSITE" id="PS51379"/>
    </source>
</evidence>
<dbReference type="PROSITE" id="PS00198">
    <property type="entry name" value="4FE4S_FER_1"/>
    <property type="match status" value="1"/>
</dbReference>
<dbReference type="InterPro" id="IPR050572">
    <property type="entry name" value="Fe-S_Ferredoxin"/>
</dbReference>
<reference evidence="6 7" key="1">
    <citation type="journal article" date="2009" name="Stand. Genomic Sci.">
        <title>Complete genome sequence of Thermanaerovibrio acidaminovorans type strain (Su883).</title>
        <authorList>
            <person name="Chovatia M."/>
            <person name="Sikorski J."/>
            <person name="Schroder M."/>
            <person name="Lapidus A."/>
            <person name="Nolan M."/>
            <person name="Tice H."/>
            <person name="Glavina Del Rio T."/>
            <person name="Copeland A."/>
            <person name="Cheng J.F."/>
            <person name="Lucas S."/>
            <person name="Chen F."/>
            <person name="Bruce D."/>
            <person name="Goodwin L."/>
            <person name="Pitluck S."/>
            <person name="Ivanova N."/>
            <person name="Mavromatis K."/>
            <person name="Ovchinnikova G."/>
            <person name="Pati A."/>
            <person name="Chen A."/>
            <person name="Palaniappan K."/>
            <person name="Land M."/>
            <person name="Hauser L."/>
            <person name="Chang Y.J."/>
            <person name="Jeffries C.D."/>
            <person name="Chain P."/>
            <person name="Saunders E."/>
            <person name="Detter J.C."/>
            <person name="Brettin T."/>
            <person name="Rohde M."/>
            <person name="Goker M."/>
            <person name="Spring S."/>
            <person name="Bristow J."/>
            <person name="Markowitz V."/>
            <person name="Hugenholtz P."/>
            <person name="Kyrpides N.C."/>
            <person name="Klenk H.P."/>
            <person name="Eisen J.A."/>
        </authorList>
    </citation>
    <scope>NUCLEOTIDE SEQUENCE [LARGE SCALE GENOMIC DNA]</scope>
    <source>
        <strain evidence="7">ATCC 49978 / DSM 6589 / Su883</strain>
    </source>
</reference>
<evidence type="ECO:0000313" key="7">
    <source>
        <dbReference type="Proteomes" id="UP000002030"/>
    </source>
</evidence>
<evidence type="ECO:0000256" key="3">
    <source>
        <dbReference type="ARBA" id="ARBA00023004"/>
    </source>
</evidence>
<dbReference type="InterPro" id="IPR017896">
    <property type="entry name" value="4Fe4S_Fe-S-bd"/>
</dbReference>